<feature type="domain" description="DUF4097" evidence="1">
    <location>
        <begin position="266"/>
        <end position="432"/>
    </location>
</feature>
<accession>A0AAV4IWB9</accession>
<proteinExistence type="predicted"/>
<dbReference type="EMBL" id="BMAT01013530">
    <property type="protein sequence ID" value="GFS14687.1"/>
    <property type="molecule type" value="Genomic_DNA"/>
</dbReference>
<dbReference type="PANTHER" id="PTHR34094">
    <property type="match status" value="1"/>
</dbReference>
<evidence type="ECO:0000313" key="2">
    <source>
        <dbReference type="EMBL" id="GFS14687.1"/>
    </source>
</evidence>
<sequence length="450" mass="49094">MNQQVVCKHTTGWQTREKLSMYLLIDVVKDLVQKNRSGNWPSTCSFKLKCINSRTLDESVEKIGIKRYFHTSKSSTLNAEFDASKSSSASGGEGQPAWPAQSPDTLIEAWFYTVAPRGNIHLNLPFKTIVRSLNPQVYPDMNKVIMEIHLDASSADEIQLKHDFSLIEDLSKIDVGFDQDQAKMNVTSHIPSGVTLPVVCMLWIPLQTDLTATVQSDKDLTVEKLEGNDMNLSTQQGNCYLKSLKCGSVNVQSCAGNIISRSTVLGNINFQVGKSGGIQADKLQGSNVVCQTEMGGVAVKSLYADMTTVHTTGGTVQLGQCHGQMILQGGHSHVRIGSLEGDIDLGLVSGSVNIHLSNHSNSNIDVKDGDIHISFPDGTSTDLNLDCHTVHFGNNVPMEFVNTDIPNHLEGHLGRKGKALVHARTLSGSINVSLLDWIHSTNLAFEQDWS</sequence>
<keyword evidence="3" id="KW-1185">Reference proteome</keyword>
<evidence type="ECO:0000313" key="3">
    <source>
        <dbReference type="Proteomes" id="UP000762676"/>
    </source>
</evidence>
<name>A0AAV4IWB9_9GAST</name>
<organism evidence="2 3">
    <name type="scientific">Elysia marginata</name>
    <dbReference type="NCBI Taxonomy" id="1093978"/>
    <lineage>
        <taxon>Eukaryota</taxon>
        <taxon>Metazoa</taxon>
        <taxon>Spiralia</taxon>
        <taxon>Lophotrochozoa</taxon>
        <taxon>Mollusca</taxon>
        <taxon>Gastropoda</taxon>
        <taxon>Heterobranchia</taxon>
        <taxon>Euthyneura</taxon>
        <taxon>Panpulmonata</taxon>
        <taxon>Sacoglossa</taxon>
        <taxon>Placobranchoidea</taxon>
        <taxon>Plakobranchidae</taxon>
        <taxon>Elysia</taxon>
    </lineage>
</organism>
<reference evidence="2 3" key="1">
    <citation type="journal article" date="2021" name="Elife">
        <title>Chloroplast acquisition without the gene transfer in kleptoplastic sea slugs, Plakobranchus ocellatus.</title>
        <authorList>
            <person name="Maeda T."/>
            <person name="Takahashi S."/>
            <person name="Yoshida T."/>
            <person name="Shimamura S."/>
            <person name="Takaki Y."/>
            <person name="Nagai Y."/>
            <person name="Toyoda A."/>
            <person name="Suzuki Y."/>
            <person name="Arimoto A."/>
            <person name="Ishii H."/>
            <person name="Satoh N."/>
            <person name="Nishiyama T."/>
            <person name="Hasebe M."/>
            <person name="Maruyama T."/>
            <person name="Minagawa J."/>
            <person name="Obokata J."/>
            <person name="Shigenobu S."/>
        </authorList>
    </citation>
    <scope>NUCLEOTIDE SEQUENCE [LARGE SCALE GENOMIC DNA]</scope>
</reference>
<dbReference type="PANTHER" id="PTHR34094:SF1">
    <property type="entry name" value="PROTEIN FAM185A"/>
    <property type="match status" value="1"/>
</dbReference>
<dbReference type="InterPro" id="IPR025164">
    <property type="entry name" value="Toastrack_DUF4097"/>
</dbReference>
<dbReference type="AlphaFoldDB" id="A0AAV4IWB9"/>
<dbReference type="Pfam" id="PF13349">
    <property type="entry name" value="DUF4097"/>
    <property type="match status" value="1"/>
</dbReference>
<protein>
    <submittedName>
        <fullName evidence="2">Family with sequence similarity 185, member A</fullName>
    </submittedName>
</protein>
<gene>
    <name evidence="2" type="ORF">ElyMa_006752400</name>
</gene>
<comment type="caution">
    <text evidence="2">The sequence shown here is derived from an EMBL/GenBank/DDBJ whole genome shotgun (WGS) entry which is preliminary data.</text>
</comment>
<dbReference type="Proteomes" id="UP000762676">
    <property type="component" value="Unassembled WGS sequence"/>
</dbReference>
<evidence type="ECO:0000259" key="1">
    <source>
        <dbReference type="Pfam" id="PF13349"/>
    </source>
</evidence>